<evidence type="ECO:0000259" key="1">
    <source>
        <dbReference type="PROSITE" id="PS50097"/>
    </source>
</evidence>
<dbReference type="Pfam" id="PF02214">
    <property type="entry name" value="BTB_2"/>
    <property type="match status" value="2"/>
</dbReference>
<evidence type="ECO:0000313" key="3">
    <source>
        <dbReference type="Proteomes" id="UP001161017"/>
    </source>
</evidence>
<dbReference type="GO" id="GO:0051260">
    <property type="term" value="P:protein homooligomerization"/>
    <property type="evidence" value="ECO:0007669"/>
    <property type="project" value="InterPro"/>
</dbReference>
<reference evidence="2" key="1">
    <citation type="journal article" date="2023" name="Genome Biol. Evol.">
        <title>First Whole Genome Sequence and Flow Cytometry Genome Size Data for the Lichen-Forming Fungus Ramalina farinacea (Ascomycota).</title>
        <authorList>
            <person name="Llewellyn T."/>
            <person name="Mian S."/>
            <person name="Hill R."/>
            <person name="Leitch I.J."/>
            <person name="Gaya E."/>
        </authorList>
    </citation>
    <scope>NUCLEOTIDE SEQUENCE</scope>
    <source>
        <strain evidence="2">LIQ254RAFAR</strain>
    </source>
</reference>
<sequence length="309" mass="35482">MTLITLQVGERRYFSEENTLVDGSAYFKKRLTGASKDSKEADGSYFIDRDGHLFEHILSFLRTGICPLFHDNTNGYDHAKYGRLGAEAEYFGVKKLHDWIHVRSYEGVVSFTRRVTLNENLEDMHNIFPGDDKLEDIPMWGTRKEPDGSLFIDRDGDIFAHILGFLRSGKFPLFYHDDTGLDHNKYTTLLLEAEYFGVDALSCWIRNKRYEKVVEVRRLTSLAVGMEGLSNTNGVIKAGDRYEYFPEWVVQKVYLCPRGIGLHRGSRDMCGRQCHNAMGDDGPEYEEERELMMVQIQTCKSLNMGLLTA</sequence>
<dbReference type="PANTHER" id="PTHR14499:SF136">
    <property type="entry name" value="GH08630P"/>
    <property type="match status" value="1"/>
</dbReference>
<evidence type="ECO:0000313" key="2">
    <source>
        <dbReference type="EMBL" id="MDI1490973.1"/>
    </source>
</evidence>
<dbReference type="SUPFAM" id="SSF54695">
    <property type="entry name" value="POZ domain"/>
    <property type="match status" value="2"/>
</dbReference>
<dbReference type="Gene3D" id="3.30.710.10">
    <property type="entry name" value="Potassium Channel Kv1.1, Chain A"/>
    <property type="match status" value="2"/>
</dbReference>
<gene>
    <name evidence="2" type="ORF">OHK93_002178</name>
</gene>
<dbReference type="PROSITE" id="PS50097">
    <property type="entry name" value="BTB"/>
    <property type="match status" value="1"/>
</dbReference>
<dbReference type="InterPro" id="IPR011333">
    <property type="entry name" value="SKP1/BTB/POZ_sf"/>
</dbReference>
<comment type="caution">
    <text evidence="2">The sequence shown here is derived from an EMBL/GenBank/DDBJ whole genome shotgun (WGS) entry which is preliminary data.</text>
</comment>
<dbReference type="EMBL" id="JAPUFD010000013">
    <property type="protein sequence ID" value="MDI1490973.1"/>
    <property type="molecule type" value="Genomic_DNA"/>
</dbReference>
<name>A0AA43QU78_9LECA</name>
<dbReference type="InterPro" id="IPR003131">
    <property type="entry name" value="T1-type_BTB"/>
</dbReference>
<dbReference type="InterPro" id="IPR000210">
    <property type="entry name" value="BTB/POZ_dom"/>
</dbReference>
<dbReference type="PANTHER" id="PTHR14499">
    <property type="entry name" value="POTASSIUM CHANNEL TETRAMERIZATION DOMAIN-CONTAINING"/>
    <property type="match status" value="1"/>
</dbReference>
<keyword evidence="3" id="KW-1185">Reference proteome</keyword>
<organism evidence="2 3">
    <name type="scientific">Ramalina farinacea</name>
    <dbReference type="NCBI Taxonomy" id="258253"/>
    <lineage>
        <taxon>Eukaryota</taxon>
        <taxon>Fungi</taxon>
        <taxon>Dikarya</taxon>
        <taxon>Ascomycota</taxon>
        <taxon>Pezizomycotina</taxon>
        <taxon>Lecanoromycetes</taxon>
        <taxon>OSLEUM clade</taxon>
        <taxon>Lecanoromycetidae</taxon>
        <taxon>Lecanorales</taxon>
        <taxon>Lecanorineae</taxon>
        <taxon>Ramalinaceae</taxon>
        <taxon>Ramalina</taxon>
    </lineage>
</organism>
<dbReference type="AlphaFoldDB" id="A0AA43QU78"/>
<dbReference type="Proteomes" id="UP001161017">
    <property type="component" value="Unassembled WGS sequence"/>
</dbReference>
<proteinExistence type="predicted"/>
<accession>A0AA43QU78</accession>
<feature type="domain" description="BTB" evidence="1">
    <location>
        <begin position="2"/>
        <end position="64"/>
    </location>
</feature>
<protein>
    <recommendedName>
        <fullName evidence="1">BTB domain-containing protein</fullName>
    </recommendedName>
</protein>